<proteinExistence type="predicted"/>
<dbReference type="OrthoDB" id="8445114at2"/>
<accession>A0A5D4GRM6</accession>
<organism evidence="1 2">
    <name type="scientific">Neoaquamicrobium microcysteis</name>
    <dbReference type="NCBI Taxonomy" id="2682781"/>
    <lineage>
        <taxon>Bacteria</taxon>
        <taxon>Pseudomonadati</taxon>
        <taxon>Pseudomonadota</taxon>
        <taxon>Alphaproteobacteria</taxon>
        <taxon>Hyphomicrobiales</taxon>
        <taxon>Phyllobacteriaceae</taxon>
        <taxon>Neoaquamicrobium</taxon>
    </lineage>
</organism>
<dbReference type="Proteomes" id="UP000323258">
    <property type="component" value="Unassembled WGS sequence"/>
</dbReference>
<evidence type="ECO:0000313" key="2">
    <source>
        <dbReference type="Proteomes" id="UP000323258"/>
    </source>
</evidence>
<dbReference type="AlphaFoldDB" id="A0A5D4GRM6"/>
<sequence length="144" mass="15343">MSLALLVIIVVVGIAAVVAAVHLTGGSAPARLSGEEAARTRFAVDYPEMMVGRVWLTREGDAAFLELENGHVGIVHAIGGKFLTRLVAASDLTSAPRASDSELLVRFRDFTWPGGIFGFADGQEAKAVETMFSALRKAALWEKT</sequence>
<gene>
    <name evidence="1" type="ORF">FY036_16410</name>
</gene>
<comment type="caution">
    <text evidence="1">The sequence shown here is derived from an EMBL/GenBank/DDBJ whole genome shotgun (WGS) entry which is preliminary data.</text>
</comment>
<dbReference type="RefSeq" id="WP_148915818.1">
    <property type="nucleotide sequence ID" value="NZ_VSZS01000065.1"/>
</dbReference>
<reference evidence="1 2" key="2">
    <citation type="submission" date="2019-09" db="EMBL/GenBank/DDBJ databases">
        <title>Mesorhizobium sp. MaA-C15 isolated from Microcystis aeruginosa.</title>
        <authorList>
            <person name="Jeong S.E."/>
            <person name="Jin H.M."/>
            <person name="Jeon C.O."/>
        </authorList>
    </citation>
    <scope>NUCLEOTIDE SEQUENCE [LARGE SCALE GENOMIC DNA]</scope>
    <source>
        <strain evidence="1 2">MaA-C15</strain>
    </source>
</reference>
<protein>
    <submittedName>
        <fullName evidence="1">Uncharacterized protein</fullName>
    </submittedName>
</protein>
<reference evidence="1 2" key="1">
    <citation type="submission" date="2019-08" db="EMBL/GenBank/DDBJ databases">
        <authorList>
            <person name="Seo Y.L."/>
        </authorList>
    </citation>
    <scope>NUCLEOTIDE SEQUENCE [LARGE SCALE GENOMIC DNA]</scope>
    <source>
        <strain evidence="1 2">MaA-C15</strain>
    </source>
</reference>
<name>A0A5D4GRM6_9HYPH</name>
<dbReference type="EMBL" id="VSZS01000065">
    <property type="protein sequence ID" value="TYR31017.1"/>
    <property type="molecule type" value="Genomic_DNA"/>
</dbReference>
<evidence type="ECO:0000313" key="1">
    <source>
        <dbReference type="EMBL" id="TYR31017.1"/>
    </source>
</evidence>
<keyword evidence="2" id="KW-1185">Reference proteome</keyword>